<dbReference type="EMBL" id="ARZA01000196">
    <property type="protein sequence ID" value="EOD00221.1"/>
    <property type="molecule type" value="Genomic_DNA"/>
</dbReference>
<dbReference type="STRING" id="1304284.L21TH_1695"/>
<dbReference type="Proteomes" id="UP000013378">
    <property type="component" value="Unassembled WGS sequence"/>
</dbReference>
<dbReference type="eggNOG" id="COG1309">
    <property type="taxonomic scope" value="Bacteria"/>
</dbReference>
<dbReference type="InterPro" id="IPR036271">
    <property type="entry name" value="Tet_transcr_reg_TetR-rel_C_sf"/>
</dbReference>
<dbReference type="PATRIC" id="fig|1304284.3.peg.1664"/>
<dbReference type="AlphaFoldDB" id="R1CND3"/>
<protein>
    <submittedName>
        <fullName evidence="4">Transcriptional regulator, TetR family</fullName>
    </submittedName>
</protein>
<keyword evidence="1 2" id="KW-0238">DNA-binding</keyword>
<dbReference type="Pfam" id="PF00440">
    <property type="entry name" value="TetR_N"/>
    <property type="match status" value="1"/>
</dbReference>
<dbReference type="SUPFAM" id="SSF48498">
    <property type="entry name" value="Tetracyclin repressor-like, C-terminal domain"/>
    <property type="match status" value="1"/>
</dbReference>
<dbReference type="Pfam" id="PF21256">
    <property type="entry name" value="TetR_C_5-like"/>
    <property type="match status" value="1"/>
</dbReference>
<dbReference type="InterPro" id="IPR001647">
    <property type="entry name" value="HTH_TetR"/>
</dbReference>
<dbReference type="InterPro" id="IPR009057">
    <property type="entry name" value="Homeodomain-like_sf"/>
</dbReference>
<reference evidence="4 5" key="1">
    <citation type="journal article" date="2015" name="Geomicrobiol. J.">
        <title>Caldisalinibacter kiritimatiensis gen. nov., sp. nov., a moderately thermohalophilic thiosulfate-reducing bacterium from a hypersaline microbial mat.</title>
        <authorList>
            <person name="Ben Hania W."/>
            <person name="Joseph M."/>
            <person name="Fiebig A."/>
            <person name="Bunk B."/>
            <person name="Klenk H.-P."/>
            <person name="Fardeau M.-L."/>
            <person name="Spring S."/>
        </authorList>
    </citation>
    <scope>NUCLEOTIDE SEQUENCE [LARGE SCALE GENOMIC DNA]</scope>
    <source>
        <strain evidence="4 5">L21-TH-D2</strain>
    </source>
</reference>
<dbReference type="PRINTS" id="PR00455">
    <property type="entry name" value="HTHTETR"/>
</dbReference>
<evidence type="ECO:0000256" key="1">
    <source>
        <dbReference type="ARBA" id="ARBA00023125"/>
    </source>
</evidence>
<evidence type="ECO:0000259" key="3">
    <source>
        <dbReference type="PROSITE" id="PS50977"/>
    </source>
</evidence>
<dbReference type="PANTHER" id="PTHR43479">
    <property type="entry name" value="ACREF/ENVCD OPERON REPRESSOR-RELATED"/>
    <property type="match status" value="1"/>
</dbReference>
<name>R1CND3_9FIRM</name>
<feature type="domain" description="HTH tetR-type" evidence="3">
    <location>
        <begin position="11"/>
        <end position="71"/>
    </location>
</feature>
<evidence type="ECO:0000256" key="2">
    <source>
        <dbReference type="PROSITE-ProRule" id="PRU00335"/>
    </source>
</evidence>
<accession>R1CND3</accession>
<keyword evidence="5" id="KW-1185">Reference proteome</keyword>
<dbReference type="InterPro" id="IPR050624">
    <property type="entry name" value="HTH-type_Tx_Regulator"/>
</dbReference>
<evidence type="ECO:0000313" key="4">
    <source>
        <dbReference type="EMBL" id="EOD00221.1"/>
    </source>
</evidence>
<gene>
    <name evidence="4" type="ORF">L21TH_1695</name>
</gene>
<feature type="DNA-binding region" description="H-T-H motif" evidence="2">
    <location>
        <begin position="34"/>
        <end position="53"/>
    </location>
</feature>
<evidence type="ECO:0000313" key="5">
    <source>
        <dbReference type="Proteomes" id="UP000013378"/>
    </source>
</evidence>
<dbReference type="InterPro" id="IPR049488">
    <property type="entry name" value="TM_1030-like_C"/>
</dbReference>
<sequence>MPKDTFFNLPEEKRERIIEAAIDEFAKHTYHKASINRIVEKSDIAKGSFYQYFEDKKDLFKYIIKLSSEKKLQYLMHVIGNMEDMNFFQIVRELYIAGLKFAKDNPKLATIGQNFMKDTDTKLKEEILGENMPKSDNFFEQILRREIEKGEIVKDLDVKVIAHMITSLSISIGEYFYLENGIADDDKIMSLVDTMIYVLENGIKK</sequence>
<dbReference type="GO" id="GO:0003677">
    <property type="term" value="F:DNA binding"/>
    <property type="evidence" value="ECO:0007669"/>
    <property type="project" value="UniProtKB-UniRule"/>
</dbReference>
<dbReference type="OrthoDB" id="9812484at2"/>
<dbReference type="SUPFAM" id="SSF46689">
    <property type="entry name" value="Homeodomain-like"/>
    <property type="match status" value="1"/>
</dbReference>
<proteinExistence type="predicted"/>
<organism evidence="4 5">
    <name type="scientific">Caldisalinibacter kiritimatiensis</name>
    <dbReference type="NCBI Taxonomy" id="1304284"/>
    <lineage>
        <taxon>Bacteria</taxon>
        <taxon>Bacillati</taxon>
        <taxon>Bacillota</taxon>
        <taxon>Tissierellia</taxon>
        <taxon>Tissierellales</taxon>
        <taxon>Thermohalobacteraceae</taxon>
        <taxon>Caldisalinibacter</taxon>
    </lineage>
</organism>
<dbReference type="PROSITE" id="PS50977">
    <property type="entry name" value="HTH_TETR_2"/>
    <property type="match status" value="1"/>
</dbReference>
<dbReference type="RefSeq" id="WP_006314139.1">
    <property type="nucleotide sequence ID" value="NZ_ARZA01000196.1"/>
</dbReference>
<dbReference type="Gene3D" id="1.10.357.10">
    <property type="entry name" value="Tetracycline Repressor, domain 2"/>
    <property type="match status" value="1"/>
</dbReference>
<comment type="caution">
    <text evidence="4">The sequence shown here is derived from an EMBL/GenBank/DDBJ whole genome shotgun (WGS) entry which is preliminary data.</text>
</comment>
<dbReference type="PANTHER" id="PTHR43479:SF11">
    <property type="entry name" value="ACREF_ENVCD OPERON REPRESSOR-RELATED"/>
    <property type="match status" value="1"/>
</dbReference>